<accession>A0A081R2C7</accession>
<evidence type="ECO:0000313" key="3">
    <source>
        <dbReference type="Proteomes" id="UP000028098"/>
    </source>
</evidence>
<protein>
    <submittedName>
        <fullName evidence="2">Uncharacterized protein</fullName>
    </submittedName>
</protein>
<proteinExistence type="predicted"/>
<comment type="caution">
    <text evidence="2">The sequence shown here is derived from an EMBL/GenBank/DDBJ whole genome shotgun (WGS) entry which is preliminary data.</text>
</comment>
<feature type="region of interest" description="Disordered" evidence="1">
    <location>
        <begin position="119"/>
        <end position="144"/>
    </location>
</feature>
<dbReference type="RefSeq" id="WP_042903185.1">
    <property type="nucleotide sequence ID" value="NZ_JAKUWH010000003.1"/>
</dbReference>
<organism evidence="2 3">
    <name type="scientific">Streptococcus oralis</name>
    <dbReference type="NCBI Taxonomy" id="1303"/>
    <lineage>
        <taxon>Bacteria</taxon>
        <taxon>Bacillati</taxon>
        <taxon>Bacillota</taxon>
        <taxon>Bacilli</taxon>
        <taxon>Lactobacillales</taxon>
        <taxon>Streptococcaceae</taxon>
        <taxon>Streptococcus</taxon>
    </lineage>
</organism>
<dbReference type="EMBL" id="JPGB01000007">
    <property type="protein sequence ID" value="KEQ49350.1"/>
    <property type="molecule type" value="Genomic_DNA"/>
</dbReference>
<sequence length="144" mass="16044">MGVDFKLVLNDQEQLIYHCLNIVTLTNQVSTKIQHVVSTLPNLSSEGAYHDLISNSKTNGGLGSYYLKAQEFETLSEVLYRHAQNTYTQMVNTDKVLATSIANFLLEEPTTSAEYKEAIKKDPKGSVEQIMRSRQADAKESGAQ</sequence>
<dbReference type="Proteomes" id="UP000028098">
    <property type="component" value="Unassembled WGS sequence"/>
</dbReference>
<evidence type="ECO:0000256" key="1">
    <source>
        <dbReference type="SAM" id="MobiDB-lite"/>
    </source>
</evidence>
<dbReference type="PATRIC" id="fig|1303.44.peg.1935"/>
<name>A0A081R2C7_STROR</name>
<feature type="compositionally biased region" description="Basic and acidic residues" evidence="1">
    <location>
        <begin position="134"/>
        <end position="144"/>
    </location>
</feature>
<dbReference type="AlphaFoldDB" id="A0A081R2C7"/>
<reference evidence="2 3" key="1">
    <citation type="submission" date="2014-05" db="EMBL/GenBank/DDBJ databases">
        <authorList>
            <person name="Daugherty S.C."/>
            <person name="Tallon L.J."/>
            <person name="Sadzewicz L."/>
            <person name="Kilian M."/>
            <person name="Tettelin H."/>
        </authorList>
    </citation>
    <scope>NUCLEOTIDE SEQUENCE [LARGE SCALE GENOMIC DNA]</scope>
    <source>
        <strain evidence="2 3">SK143</strain>
    </source>
</reference>
<evidence type="ECO:0000313" key="2">
    <source>
        <dbReference type="EMBL" id="KEQ49350.1"/>
    </source>
</evidence>
<gene>
    <name evidence="2" type="ORF">SK143_2026</name>
</gene>